<feature type="region of interest" description="Disordered" evidence="1">
    <location>
        <begin position="1"/>
        <end position="31"/>
    </location>
</feature>
<organism evidence="2 3">
    <name type="scientific">Streptomyces rishiriensis</name>
    <dbReference type="NCBI Taxonomy" id="68264"/>
    <lineage>
        <taxon>Bacteria</taxon>
        <taxon>Bacillati</taxon>
        <taxon>Actinomycetota</taxon>
        <taxon>Actinomycetes</taxon>
        <taxon>Kitasatosporales</taxon>
        <taxon>Streptomycetaceae</taxon>
        <taxon>Streptomyces</taxon>
    </lineage>
</organism>
<name>A0ABU0NIA4_STRRH</name>
<dbReference type="Proteomes" id="UP001230654">
    <property type="component" value="Unassembled WGS sequence"/>
</dbReference>
<comment type="caution">
    <text evidence="2">The sequence shown here is derived from an EMBL/GenBank/DDBJ whole genome shotgun (WGS) entry which is preliminary data.</text>
</comment>
<evidence type="ECO:0000256" key="1">
    <source>
        <dbReference type="SAM" id="MobiDB-lite"/>
    </source>
</evidence>
<evidence type="ECO:0000313" key="3">
    <source>
        <dbReference type="Proteomes" id="UP001230654"/>
    </source>
</evidence>
<sequence>MVSEHAALGRNRVREPGPGRHGGHGGYSGSLSSFEAHQEFAVTAGVVMTHAPQRLRATMSP</sequence>
<gene>
    <name evidence="2" type="ORF">QF030_001009</name>
</gene>
<keyword evidence="3" id="KW-1185">Reference proteome</keyword>
<proteinExistence type="predicted"/>
<dbReference type="EMBL" id="JAUSWV010000002">
    <property type="protein sequence ID" value="MDQ0578831.1"/>
    <property type="molecule type" value="Genomic_DNA"/>
</dbReference>
<accession>A0ABU0NIA4</accession>
<reference evidence="2 3" key="1">
    <citation type="submission" date="2023-07" db="EMBL/GenBank/DDBJ databases">
        <title>Comparative genomics of wheat-associated soil bacteria to identify genetic determinants of phenazine resistance.</title>
        <authorList>
            <person name="Mouncey N."/>
        </authorList>
    </citation>
    <scope>NUCLEOTIDE SEQUENCE [LARGE SCALE GENOMIC DNA]</scope>
    <source>
        <strain evidence="2 3">B2I6</strain>
    </source>
</reference>
<protein>
    <submittedName>
        <fullName evidence="2">Uncharacterized protein</fullName>
    </submittedName>
</protein>
<evidence type="ECO:0000313" key="2">
    <source>
        <dbReference type="EMBL" id="MDQ0578831.1"/>
    </source>
</evidence>